<reference evidence="3 4" key="1">
    <citation type="submission" date="2023-07" db="EMBL/GenBank/DDBJ databases">
        <title>Genomic Encyclopedia of Type Strains, Phase IV (KMG-IV): sequencing the most valuable type-strain genomes for metagenomic binning, comparative biology and taxonomic classification.</title>
        <authorList>
            <person name="Goeker M."/>
        </authorList>
    </citation>
    <scope>NUCLEOTIDE SEQUENCE [LARGE SCALE GENOMIC DNA]</scope>
    <source>
        <strain evidence="3 4">DSM 15561</strain>
    </source>
</reference>
<keyword evidence="2" id="KW-0732">Signal</keyword>
<dbReference type="InterPro" id="IPR036874">
    <property type="entry name" value="Carbonic_anhydrase_sf"/>
</dbReference>
<dbReference type="EC" id="4.2.1.1" evidence="3"/>
<proteinExistence type="inferred from homology"/>
<evidence type="ECO:0000313" key="3">
    <source>
        <dbReference type="EMBL" id="MDQ0513018.1"/>
    </source>
</evidence>
<evidence type="ECO:0000256" key="2">
    <source>
        <dbReference type="SAM" id="SignalP"/>
    </source>
</evidence>
<protein>
    <submittedName>
        <fullName evidence="3">Carbonic anhydrase</fullName>
        <ecNumber evidence="3">4.2.1.1</ecNumber>
    </submittedName>
</protein>
<dbReference type="Proteomes" id="UP001235094">
    <property type="component" value="Unassembled WGS sequence"/>
</dbReference>
<sequence>MTMSSLLSRRYLLHAAACGCAAAALGVGATLAGGRGAFAATYAEKTTLTAAQALDRLKGGNAAFVKGGACVPVGGPEAIARLASGQAPFAVVVACSDSRTPPEHLFDARLGELFVIRVAGNTVDDTALGSIEYGVGVLGAPLVLVLGHSECGAVAAAVSMVTEKARFPGSINTMVEPILPAVLRAQGMTGDLVANAVRENVELVLDHVGQSSVLISDAVRAGKARLAGGVYDLKTGEVGFLS</sequence>
<gene>
    <name evidence="3" type="ORF">QOZ99_003934</name>
</gene>
<feature type="signal peptide" evidence="2">
    <location>
        <begin position="1"/>
        <end position="39"/>
    </location>
</feature>
<evidence type="ECO:0000256" key="1">
    <source>
        <dbReference type="ARBA" id="ARBA00006217"/>
    </source>
</evidence>
<dbReference type="SMART" id="SM00947">
    <property type="entry name" value="Pro_CA"/>
    <property type="match status" value="1"/>
</dbReference>
<keyword evidence="3" id="KW-0456">Lyase</keyword>
<dbReference type="InterPro" id="IPR001765">
    <property type="entry name" value="Carbonic_anhydrase"/>
</dbReference>
<keyword evidence="4" id="KW-1185">Reference proteome</keyword>
<dbReference type="PANTHER" id="PTHR11002">
    <property type="entry name" value="CARBONIC ANHYDRASE"/>
    <property type="match status" value="1"/>
</dbReference>
<organism evidence="3 4">
    <name type="scientific">Ancylobacter amanitiformis</name>
    <dbReference type="NCBI Taxonomy" id="217069"/>
    <lineage>
        <taxon>Bacteria</taxon>
        <taxon>Pseudomonadati</taxon>
        <taxon>Pseudomonadota</taxon>
        <taxon>Alphaproteobacteria</taxon>
        <taxon>Hyphomicrobiales</taxon>
        <taxon>Xanthobacteraceae</taxon>
        <taxon>Ancylobacter</taxon>
    </lineage>
</organism>
<dbReference type="RefSeq" id="WP_306891666.1">
    <property type="nucleotide sequence ID" value="NZ_JAUSVR010000020.1"/>
</dbReference>
<feature type="chain" id="PRO_5047414437" evidence="2">
    <location>
        <begin position="40"/>
        <end position="242"/>
    </location>
</feature>
<name>A0ABU0LWF3_9HYPH</name>
<dbReference type="EMBL" id="JAUSVR010000020">
    <property type="protein sequence ID" value="MDQ0513018.1"/>
    <property type="molecule type" value="Genomic_DNA"/>
</dbReference>
<dbReference type="GO" id="GO:0004089">
    <property type="term" value="F:carbonate dehydratase activity"/>
    <property type="evidence" value="ECO:0007669"/>
    <property type="project" value="UniProtKB-EC"/>
</dbReference>
<accession>A0ABU0LWF3</accession>
<dbReference type="PROSITE" id="PS51318">
    <property type="entry name" value="TAT"/>
    <property type="match status" value="1"/>
</dbReference>
<dbReference type="Gene3D" id="3.40.1050.10">
    <property type="entry name" value="Carbonic anhydrase"/>
    <property type="match status" value="1"/>
</dbReference>
<dbReference type="Pfam" id="PF00484">
    <property type="entry name" value="Pro_CA"/>
    <property type="match status" value="1"/>
</dbReference>
<dbReference type="PANTHER" id="PTHR11002:SF79">
    <property type="entry name" value="CARBONIC ANHYDRASE 2"/>
    <property type="match status" value="1"/>
</dbReference>
<evidence type="ECO:0000313" key="4">
    <source>
        <dbReference type="Proteomes" id="UP001235094"/>
    </source>
</evidence>
<comment type="similarity">
    <text evidence="1">Belongs to the beta-class carbonic anhydrase family.</text>
</comment>
<comment type="caution">
    <text evidence="3">The sequence shown here is derived from an EMBL/GenBank/DDBJ whole genome shotgun (WGS) entry which is preliminary data.</text>
</comment>
<dbReference type="SUPFAM" id="SSF53056">
    <property type="entry name" value="beta-carbonic anhydrase, cab"/>
    <property type="match status" value="1"/>
</dbReference>
<dbReference type="InterPro" id="IPR006311">
    <property type="entry name" value="TAT_signal"/>
</dbReference>